<name>A0A9P6C3Q3_9AGAR</name>
<evidence type="ECO:0000313" key="7">
    <source>
        <dbReference type="EMBL" id="KAF9447518.1"/>
    </source>
</evidence>
<dbReference type="OrthoDB" id="3056235at2759"/>
<dbReference type="AlphaFoldDB" id="A0A9P6C3Q3"/>
<dbReference type="Proteomes" id="UP000807342">
    <property type="component" value="Unassembled WGS sequence"/>
</dbReference>
<evidence type="ECO:0000256" key="5">
    <source>
        <dbReference type="SAM" id="MobiDB-lite"/>
    </source>
</evidence>
<feature type="region of interest" description="Disordered" evidence="5">
    <location>
        <begin position="32"/>
        <end position="101"/>
    </location>
</feature>
<dbReference type="EMBL" id="MU151196">
    <property type="protein sequence ID" value="KAF9447518.1"/>
    <property type="molecule type" value="Genomic_DNA"/>
</dbReference>
<evidence type="ECO:0000256" key="1">
    <source>
        <dbReference type="ARBA" id="ARBA00004123"/>
    </source>
</evidence>
<feature type="compositionally biased region" description="Polar residues" evidence="5">
    <location>
        <begin position="32"/>
        <end position="42"/>
    </location>
</feature>
<reference evidence="7" key="1">
    <citation type="submission" date="2020-11" db="EMBL/GenBank/DDBJ databases">
        <authorList>
            <consortium name="DOE Joint Genome Institute"/>
            <person name="Ahrendt S."/>
            <person name="Riley R."/>
            <person name="Andreopoulos W."/>
            <person name="Labutti K."/>
            <person name="Pangilinan J."/>
            <person name="Ruiz-Duenas F.J."/>
            <person name="Barrasa J.M."/>
            <person name="Sanchez-Garcia M."/>
            <person name="Camarero S."/>
            <person name="Miyauchi S."/>
            <person name="Serrano A."/>
            <person name="Linde D."/>
            <person name="Babiker R."/>
            <person name="Drula E."/>
            <person name="Ayuso-Fernandez I."/>
            <person name="Pacheco R."/>
            <person name="Padilla G."/>
            <person name="Ferreira P."/>
            <person name="Barriuso J."/>
            <person name="Kellner H."/>
            <person name="Castanera R."/>
            <person name="Alfaro M."/>
            <person name="Ramirez L."/>
            <person name="Pisabarro A.G."/>
            <person name="Kuo A."/>
            <person name="Tritt A."/>
            <person name="Lipzen A."/>
            <person name="He G."/>
            <person name="Yan M."/>
            <person name="Ng V."/>
            <person name="Cullen D."/>
            <person name="Martin F."/>
            <person name="Rosso M.-N."/>
            <person name="Henrissat B."/>
            <person name="Hibbett D."/>
            <person name="Martinez A.T."/>
            <person name="Grigoriev I.V."/>
        </authorList>
    </citation>
    <scope>NUCLEOTIDE SEQUENCE</scope>
    <source>
        <strain evidence="7">MF-IS2</strain>
    </source>
</reference>
<feature type="region of interest" description="Disordered" evidence="5">
    <location>
        <begin position="1"/>
        <end position="20"/>
    </location>
</feature>
<dbReference type="PANTHER" id="PTHR33572">
    <property type="entry name" value="SPORE DEVELOPMENT REGULATOR VOSA"/>
    <property type="match status" value="1"/>
</dbReference>
<proteinExistence type="predicted"/>
<dbReference type="InterPro" id="IPR038491">
    <property type="entry name" value="Velvet_dom_sf"/>
</dbReference>
<feature type="compositionally biased region" description="Pro residues" evidence="5">
    <location>
        <begin position="90"/>
        <end position="101"/>
    </location>
</feature>
<evidence type="ECO:0000313" key="8">
    <source>
        <dbReference type="Proteomes" id="UP000807342"/>
    </source>
</evidence>
<dbReference type="Pfam" id="PF11754">
    <property type="entry name" value="Velvet"/>
    <property type="match status" value="2"/>
</dbReference>
<dbReference type="PANTHER" id="PTHR33572:SF15">
    <property type="entry name" value="VELVET DOMAIN-CONTAINING PROTEIN"/>
    <property type="match status" value="1"/>
</dbReference>
<organism evidence="7 8">
    <name type="scientific">Macrolepiota fuliginosa MF-IS2</name>
    <dbReference type="NCBI Taxonomy" id="1400762"/>
    <lineage>
        <taxon>Eukaryota</taxon>
        <taxon>Fungi</taxon>
        <taxon>Dikarya</taxon>
        <taxon>Basidiomycota</taxon>
        <taxon>Agaricomycotina</taxon>
        <taxon>Agaricomycetes</taxon>
        <taxon>Agaricomycetidae</taxon>
        <taxon>Agaricales</taxon>
        <taxon>Agaricineae</taxon>
        <taxon>Agaricaceae</taxon>
        <taxon>Macrolepiota</taxon>
    </lineage>
</organism>
<evidence type="ECO:0000256" key="4">
    <source>
        <dbReference type="ARBA" id="ARBA00023242"/>
    </source>
</evidence>
<evidence type="ECO:0000259" key="6">
    <source>
        <dbReference type="PROSITE" id="PS51821"/>
    </source>
</evidence>
<evidence type="ECO:0000256" key="3">
    <source>
        <dbReference type="ARBA" id="ARBA00023163"/>
    </source>
</evidence>
<keyword evidence="8" id="KW-1185">Reference proteome</keyword>
<gene>
    <name evidence="7" type="ORF">P691DRAFT_671368</name>
</gene>
<comment type="caution">
    <text evidence="7">The sequence shown here is derived from an EMBL/GenBank/DDBJ whole genome shotgun (WGS) entry which is preliminary data.</text>
</comment>
<dbReference type="InterPro" id="IPR037525">
    <property type="entry name" value="Velvet_dom"/>
</dbReference>
<keyword evidence="3" id="KW-0804">Transcription</keyword>
<protein>
    <recommendedName>
        <fullName evidence="6">Velvet domain-containing protein</fullName>
    </recommendedName>
</protein>
<keyword evidence="2" id="KW-0805">Transcription regulation</keyword>
<feature type="domain" description="Velvet" evidence="6">
    <location>
        <begin position="111"/>
        <end position="297"/>
    </location>
</feature>
<feature type="compositionally biased region" description="Low complexity" evidence="5">
    <location>
        <begin position="50"/>
        <end position="84"/>
    </location>
</feature>
<keyword evidence="4" id="KW-0539">Nucleus</keyword>
<dbReference type="InterPro" id="IPR021740">
    <property type="entry name" value="Velvet"/>
</dbReference>
<dbReference type="GO" id="GO:0005634">
    <property type="term" value="C:nucleus"/>
    <property type="evidence" value="ECO:0007669"/>
    <property type="project" value="UniProtKB-SubCell"/>
</dbReference>
<dbReference type="PROSITE" id="PS51821">
    <property type="entry name" value="VELVET"/>
    <property type="match status" value="1"/>
</dbReference>
<accession>A0A9P6C3Q3</accession>
<comment type="subcellular location">
    <subcellularLocation>
        <location evidence="1">Nucleus</location>
    </subcellularLocation>
</comment>
<sequence length="303" mass="32678">MKHDRHVPSSTPLSSSIRRRAKRISCGSSSCINYASGHSPNRFTPCFERSVSSSGHSSPQSLPSSVLYSSPSPASHSPPSSQNSVVEYPSQPPSLPRPPPRIQVASLLADPQTRSYHLDIVQHPQKTAEFGQSSLSRLPITPPIIAQLTVRDPSGNSVVPEAELPFLIAHLSLFSEDGLTSLNMGSHIGCGTSPPILYGNLVSSVDQLEDPQGNLGLFFLFPDVSIRWRGRYQLGITLTRLSGTDSTGSISLAGQGAILAEARTRSFDVLALNQYTAVPPTRLTQCFLRQGARMFTYMPPANS</sequence>
<evidence type="ECO:0000256" key="2">
    <source>
        <dbReference type="ARBA" id="ARBA00023015"/>
    </source>
</evidence>
<dbReference type="Gene3D" id="2.60.40.3960">
    <property type="entry name" value="Velvet domain"/>
    <property type="match status" value="1"/>
</dbReference>